<evidence type="ECO:0000259" key="4">
    <source>
        <dbReference type="Pfam" id="PF07804"/>
    </source>
</evidence>
<evidence type="ECO:0000259" key="5">
    <source>
        <dbReference type="Pfam" id="PF13657"/>
    </source>
</evidence>
<comment type="similarity">
    <text evidence="1">Belongs to the HipA Ser/Thr kinase family.</text>
</comment>
<dbReference type="Gene3D" id="1.10.1070.20">
    <property type="match status" value="1"/>
</dbReference>
<evidence type="ECO:0000256" key="3">
    <source>
        <dbReference type="ARBA" id="ARBA00022777"/>
    </source>
</evidence>
<evidence type="ECO:0000313" key="6">
    <source>
        <dbReference type="EMBL" id="PZO61354.1"/>
    </source>
</evidence>
<name>A0A2W4XX35_9CYAN</name>
<protein>
    <recommendedName>
        <fullName evidence="8">Type II toxin-antitoxin system HipA family toxin</fullName>
    </recommendedName>
</protein>
<dbReference type="Proteomes" id="UP000249794">
    <property type="component" value="Unassembled WGS sequence"/>
</dbReference>
<dbReference type="PANTHER" id="PTHR37419:SF1">
    <property type="entry name" value="SERINE_THREONINE-PROTEIN KINASE TOXIN HIPA"/>
    <property type="match status" value="1"/>
</dbReference>
<comment type="caution">
    <text evidence="6">The sequence shown here is derived from an EMBL/GenBank/DDBJ whole genome shotgun (WGS) entry which is preliminary data.</text>
</comment>
<reference evidence="7" key="1">
    <citation type="submission" date="2018-04" db="EMBL/GenBank/DDBJ databases">
        <authorList>
            <person name="Cornet L."/>
        </authorList>
    </citation>
    <scope>NUCLEOTIDE SEQUENCE [LARGE SCALE GENOMIC DNA]</scope>
</reference>
<evidence type="ECO:0008006" key="8">
    <source>
        <dbReference type="Google" id="ProtNLM"/>
    </source>
</evidence>
<dbReference type="GO" id="GO:0004674">
    <property type="term" value="F:protein serine/threonine kinase activity"/>
    <property type="evidence" value="ECO:0007669"/>
    <property type="project" value="TreeGrafter"/>
</dbReference>
<reference evidence="6 7" key="2">
    <citation type="submission" date="2018-06" db="EMBL/GenBank/DDBJ databases">
        <title>Metagenomic assembly of (sub)arctic Cyanobacteria and their associated microbiome from non-axenic cultures.</title>
        <authorList>
            <person name="Baurain D."/>
        </authorList>
    </citation>
    <scope>NUCLEOTIDE SEQUENCE [LARGE SCALE GENOMIC DNA]</scope>
    <source>
        <strain evidence="6">ULC027bin1</strain>
    </source>
</reference>
<dbReference type="GO" id="GO:0005829">
    <property type="term" value="C:cytosol"/>
    <property type="evidence" value="ECO:0007669"/>
    <property type="project" value="TreeGrafter"/>
</dbReference>
<accession>A0A2W4XX35</accession>
<sequence length="419" mass="47395">MTEILGVGLHGKIVGYLTQTTKGQITFRFTEAYLSSPNRPVLSQSFEDNLSRIYSDQKRSLPPFFANLIPEHGTLRELIEKNLGVETDNDLALLEAVGRDLPGAVEVIRVNEDSFPSKDDQAMFAYITEDSDDSLKAEAMGLRFSLAGVQMKFSVLRDPEKIALPAHNQDGDWIVKLGSARFPFVVQNEYAVMQWAKAAAFDVPECYIQDAKTVSIALKNQADFGDSVFVIRRYDRNLGKRIHQEDFAQVTSKKPSLKYDQLKYEQCAGLVKQLGGDDTYYEFIRRLTFMIASGNADAHLKNWSLLYLDSQYPSLAPMYDQVCTIAWPELDSKLALKLASTKNLFALDLQRFEELAKRADADLTKTAETVQETLSRLVEAWNRSQIFNLLPLPHAQRLQDFWGQVPLLRPFVSSMTWPG</sequence>
<dbReference type="Pfam" id="PF13657">
    <property type="entry name" value="Couple_hipA"/>
    <property type="match status" value="1"/>
</dbReference>
<evidence type="ECO:0000313" key="7">
    <source>
        <dbReference type="Proteomes" id="UP000249794"/>
    </source>
</evidence>
<feature type="domain" description="HipA-like C-terminal" evidence="4">
    <location>
        <begin position="144"/>
        <end position="381"/>
    </location>
</feature>
<keyword evidence="3" id="KW-0418">Kinase</keyword>
<keyword evidence="2" id="KW-0808">Transferase</keyword>
<dbReference type="EMBL" id="QBMP01000001">
    <property type="protein sequence ID" value="PZO61354.1"/>
    <property type="molecule type" value="Genomic_DNA"/>
</dbReference>
<organism evidence="6 7">
    <name type="scientific">Phormidesmis priestleyi</name>
    <dbReference type="NCBI Taxonomy" id="268141"/>
    <lineage>
        <taxon>Bacteria</taxon>
        <taxon>Bacillati</taxon>
        <taxon>Cyanobacteriota</taxon>
        <taxon>Cyanophyceae</taxon>
        <taxon>Leptolyngbyales</taxon>
        <taxon>Leptolyngbyaceae</taxon>
        <taxon>Phormidesmis</taxon>
    </lineage>
</organism>
<dbReference type="PANTHER" id="PTHR37419">
    <property type="entry name" value="SERINE/THREONINE-PROTEIN KINASE TOXIN HIPA"/>
    <property type="match status" value="1"/>
</dbReference>
<evidence type="ECO:0000256" key="1">
    <source>
        <dbReference type="ARBA" id="ARBA00010164"/>
    </source>
</evidence>
<dbReference type="Pfam" id="PF07804">
    <property type="entry name" value="HipA_C"/>
    <property type="match status" value="1"/>
</dbReference>
<dbReference type="InterPro" id="IPR012893">
    <property type="entry name" value="HipA-like_C"/>
</dbReference>
<dbReference type="InterPro" id="IPR017508">
    <property type="entry name" value="HipA_N1"/>
</dbReference>
<dbReference type="NCBIfam" id="TIGR03071">
    <property type="entry name" value="couple_hipA"/>
    <property type="match status" value="1"/>
</dbReference>
<dbReference type="InterPro" id="IPR052028">
    <property type="entry name" value="HipA_Ser/Thr_kinase"/>
</dbReference>
<evidence type="ECO:0000256" key="2">
    <source>
        <dbReference type="ARBA" id="ARBA00022679"/>
    </source>
</evidence>
<dbReference type="AlphaFoldDB" id="A0A2W4XX35"/>
<feature type="domain" description="HipA N-terminal subdomain 1" evidence="5">
    <location>
        <begin position="7"/>
        <end position="107"/>
    </location>
</feature>
<proteinExistence type="inferred from homology"/>
<gene>
    <name evidence="6" type="ORF">DCF15_00180</name>
</gene>